<accession>A0A2M3ZVX2</accession>
<feature type="chain" id="PRO_5014688726" evidence="1">
    <location>
        <begin position="19"/>
        <end position="66"/>
    </location>
</feature>
<evidence type="ECO:0000313" key="2">
    <source>
        <dbReference type="EMBL" id="MBW32717.1"/>
    </source>
</evidence>
<evidence type="ECO:0000256" key="1">
    <source>
        <dbReference type="SAM" id="SignalP"/>
    </source>
</evidence>
<proteinExistence type="predicted"/>
<name>A0A2M3ZVX2_9DIPT</name>
<organism evidence="2">
    <name type="scientific">Anopheles braziliensis</name>
    <dbReference type="NCBI Taxonomy" id="58242"/>
    <lineage>
        <taxon>Eukaryota</taxon>
        <taxon>Metazoa</taxon>
        <taxon>Ecdysozoa</taxon>
        <taxon>Arthropoda</taxon>
        <taxon>Hexapoda</taxon>
        <taxon>Insecta</taxon>
        <taxon>Pterygota</taxon>
        <taxon>Neoptera</taxon>
        <taxon>Endopterygota</taxon>
        <taxon>Diptera</taxon>
        <taxon>Nematocera</taxon>
        <taxon>Culicoidea</taxon>
        <taxon>Culicidae</taxon>
        <taxon>Anophelinae</taxon>
        <taxon>Anopheles</taxon>
    </lineage>
</organism>
<sequence>MAFLLYLSLAAFLFPLSSQPYNQSARRARVRGPFIVICAACDGDADGCKTKPNPAFSRYNHPRGVV</sequence>
<feature type="signal peptide" evidence="1">
    <location>
        <begin position="1"/>
        <end position="18"/>
    </location>
</feature>
<protein>
    <submittedName>
        <fullName evidence="2">Putative secreted peptide</fullName>
    </submittedName>
</protein>
<dbReference type="EMBL" id="GGFM01011966">
    <property type="protein sequence ID" value="MBW32717.1"/>
    <property type="molecule type" value="Transcribed_RNA"/>
</dbReference>
<dbReference type="AlphaFoldDB" id="A0A2M3ZVX2"/>
<reference evidence="2" key="1">
    <citation type="submission" date="2018-01" db="EMBL/GenBank/DDBJ databases">
        <title>An insight into the sialome of Amazonian anophelines.</title>
        <authorList>
            <person name="Ribeiro J.M."/>
            <person name="Scarpassa V."/>
            <person name="Calvo E."/>
        </authorList>
    </citation>
    <scope>NUCLEOTIDE SEQUENCE</scope>
    <source>
        <tissue evidence="2">Salivary glands</tissue>
    </source>
</reference>
<keyword evidence="1" id="KW-0732">Signal</keyword>